<organism evidence="1 2">
    <name type="scientific">Acidisarcina polymorpha</name>
    <dbReference type="NCBI Taxonomy" id="2211140"/>
    <lineage>
        <taxon>Bacteria</taxon>
        <taxon>Pseudomonadati</taxon>
        <taxon>Acidobacteriota</taxon>
        <taxon>Terriglobia</taxon>
        <taxon>Terriglobales</taxon>
        <taxon>Acidobacteriaceae</taxon>
        <taxon>Acidisarcina</taxon>
    </lineage>
</organism>
<proteinExistence type="predicted"/>
<dbReference type="InterPro" id="IPR036629">
    <property type="entry name" value="YjbJ_sf"/>
</dbReference>
<evidence type="ECO:0000313" key="2">
    <source>
        <dbReference type="Proteomes" id="UP000253606"/>
    </source>
</evidence>
<dbReference type="OrthoDB" id="122890at2"/>
<protein>
    <recommendedName>
        <fullName evidence="3">CsbD-like domain-containing protein</fullName>
    </recommendedName>
</protein>
<dbReference type="KEGG" id="abas:ACPOL_3865"/>
<dbReference type="RefSeq" id="WP_114208213.1">
    <property type="nucleotide sequence ID" value="NZ_CP030840.1"/>
</dbReference>
<dbReference type="EMBL" id="CP030840">
    <property type="protein sequence ID" value="AXC13144.1"/>
    <property type="molecule type" value="Genomic_DNA"/>
</dbReference>
<name>A0A2Z5G2W2_9BACT</name>
<accession>A0A2Z5G2W2</accession>
<evidence type="ECO:0000313" key="1">
    <source>
        <dbReference type="EMBL" id="AXC13144.1"/>
    </source>
</evidence>
<dbReference type="AlphaFoldDB" id="A0A2Z5G2W2"/>
<dbReference type="Gene3D" id="1.10.1470.10">
    <property type="entry name" value="YjbJ"/>
    <property type="match status" value="1"/>
</dbReference>
<keyword evidence="2" id="KW-1185">Reference proteome</keyword>
<sequence length="89" mass="9648">MNGDKVKGVLQKIGGHIEESAGALVGDENLKLAGQEDQIKGEAREAWGNVKEAGEALVDRARIAKADAELKSARAEAFDREHDTQIRHE</sequence>
<reference evidence="1 2" key="1">
    <citation type="journal article" date="2018" name="Front. Microbiol.">
        <title>Hydrolytic Capabilities as a Key to Environmental Success: Chitinolytic and Cellulolytic Acidobacteria From Acidic Sub-arctic Soils and Boreal Peatlands.</title>
        <authorList>
            <person name="Belova S.E."/>
            <person name="Ravin N.V."/>
            <person name="Pankratov T.A."/>
            <person name="Rakitin A.L."/>
            <person name="Ivanova A.A."/>
            <person name="Beletsky A.V."/>
            <person name="Mardanov A.V."/>
            <person name="Sinninghe Damste J.S."/>
            <person name="Dedysh S.N."/>
        </authorList>
    </citation>
    <scope>NUCLEOTIDE SEQUENCE [LARGE SCALE GENOMIC DNA]</scope>
    <source>
        <strain evidence="1 2">SBC82</strain>
    </source>
</reference>
<dbReference type="SUPFAM" id="SSF69047">
    <property type="entry name" value="Hypothetical protein YjbJ"/>
    <property type="match status" value="1"/>
</dbReference>
<evidence type="ECO:0008006" key="3">
    <source>
        <dbReference type="Google" id="ProtNLM"/>
    </source>
</evidence>
<gene>
    <name evidence="1" type="ORF">ACPOL_3865</name>
</gene>
<dbReference type="Proteomes" id="UP000253606">
    <property type="component" value="Chromosome"/>
</dbReference>